<organism evidence="11 12">
    <name type="scientific">Aegilops tauschii subsp. strangulata</name>
    <name type="common">Goatgrass</name>
    <dbReference type="NCBI Taxonomy" id="200361"/>
    <lineage>
        <taxon>Eukaryota</taxon>
        <taxon>Viridiplantae</taxon>
        <taxon>Streptophyta</taxon>
        <taxon>Embryophyta</taxon>
        <taxon>Tracheophyta</taxon>
        <taxon>Spermatophyta</taxon>
        <taxon>Magnoliopsida</taxon>
        <taxon>Liliopsida</taxon>
        <taxon>Poales</taxon>
        <taxon>Poaceae</taxon>
        <taxon>BOP clade</taxon>
        <taxon>Pooideae</taxon>
        <taxon>Triticodae</taxon>
        <taxon>Triticeae</taxon>
        <taxon>Triticinae</taxon>
        <taxon>Aegilops</taxon>
    </lineage>
</organism>
<dbReference type="Proteomes" id="UP000015105">
    <property type="component" value="Chromosome 3D"/>
</dbReference>
<dbReference type="InterPro" id="IPR034294">
    <property type="entry name" value="Aquaporin_transptr"/>
</dbReference>
<dbReference type="FunFam" id="1.20.1080.10:FF:000002">
    <property type="entry name" value="Probable aquaporin TIP1-1"/>
    <property type="match status" value="1"/>
</dbReference>
<dbReference type="InterPro" id="IPR000425">
    <property type="entry name" value="MIP"/>
</dbReference>
<feature type="transmembrane region" description="Helical" evidence="10">
    <location>
        <begin position="57"/>
        <end position="81"/>
    </location>
</feature>
<sequence>DRSEMPKIALGHRREASDPGCLRAVLGELVLTFLFVFVGVGSAIVGGQAVAAGGDTSAALIAVALGHALVVAVFATAGFHISGAHMNPAVTLSLAVGGHITLIRAAFFVLAQMLGSSLACILLRALTGGLVTPVHALAAGVGPIQGVVAEVVFTFTLLFTIYAAILDPKSSAPGFGPLLTGLLVGANTIAGGALTGASMNPARSFGPALASGNWANHWVYWVGPLAGGPLAVAVYEFIFTVPATHQQLPTVE</sequence>
<proteinExistence type="inferred from homology"/>
<name>A0A453EID0_AEGTS</name>
<keyword evidence="3 9" id="KW-0812">Transmembrane</keyword>
<evidence type="ECO:0000256" key="10">
    <source>
        <dbReference type="SAM" id="Phobius"/>
    </source>
</evidence>
<dbReference type="Gramene" id="AET3Gv20352700.2">
    <property type="protein sequence ID" value="AET3Gv20352700.2"/>
    <property type="gene ID" value="AET3Gv20352700"/>
</dbReference>
<dbReference type="Gene3D" id="1.20.1080.10">
    <property type="entry name" value="Glycerol uptake facilitator protein"/>
    <property type="match status" value="1"/>
</dbReference>
<dbReference type="PANTHER" id="PTHR45665:SF8">
    <property type="entry name" value="AQUAPORIN TIP4-2-RELATED"/>
    <property type="match status" value="1"/>
</dbReference>
<dbReference type="EnsemblPlants" id="AET3Gv20352700.2">
    <property type="protein sequence ID" value="AET3Gv20352700.2"/>
    <property type="gene ID" value="AET3Gv20352700"/>
</dbReference>
<feature type="transmembrane region" description="Helical" evidence="10">
    <location>
        <begin position="178"/>
        <end position="198"/>
    </location>
</feature>
<dbReference type="PROSITE" id="PS00221">
    <property type="entry name" value="MIP"/>
    <property type="match status" value="1"/>
</dbReference>
<reference evidence="11" key="3">
    <citation type="journal article" date="2017" name="Nature">
        <title>Genome sequence of the progenitor of the wheat D genome Aegilops tauschii.</title>
        <authorList>
            <person name="Luo M.C."/>
            <person name="Gu Y.Q."/>
            <person name="Puiu D."/>
            <person name="Wang H."/>
            <person name="Twardziok S.O."/>
            <person name="Deal K.R."/>
            <person name="Huo N."/>
            <person name="Zhu T."/>
            <person name="Wang L."/>
            <person name="Wang Y."/>
            <person name="McGuire P.E."/>
            <person name="Liu S."/>
            <person name="Long H."/>
            <person name="Ramasamy R.K."/>
            <person name="Rodriguez J.C."/>
            <person name="Van S.L."/>
            <person name="Yuan L."/>
            <person name="Wang Z."/>
            <person name="Xia Z."/>
            <person name="Xiao L."/>
            <person name="Anderson O.D."/>
            <person name="Ouyang S."/>
            <person name="Liang Y."/>
            <person name="Zimin A.V."/>
            <person name="Pertea G."/>
            <person name="Qi P."/>
            <person name="Bennetzen J.L."/>
            <person name="Dai X."/>
            <person name="Dawson M.W."/>
            <person name="Muller H.G."/>
            <person name="Kugler K."/>
            <person name="Rivarola-Duarte L."/>
            <person name="Spannagl M."/>
            <person name="Mayer K.F.X."/>
            <person name="Lu F.H."/>
            <person name="Bevan M.W."/>
            <person name="Leroy P."/>
            <person name="Li P."/>
            <person name="You F.M."/>
            <person name="Sun Q."/>
            <person name="Liu Z."/>
            <person name="Lyons E."/>
            <person name="Wicker T."/>
            <person name="Salzberg S.L."/>
            <person name="Devos K.M."/>
            <person name="Dvorak J."/>
        </authorList>
    </citation>
    <scope>NUCLEOTIDE SEQUENCE [LARGE SCALE GENOMIC DNA]</scope>
    <source>
        <strain evidence="11">cv. AL8/78</strain>
    </source>
</reference>
<dbReference type="InterPro" id="IPR023271">
    <property type="entry name" value="Aquaporin-like"/>
</dbReference>
<dbReference type="SUPFAM" id="SSF81338">
    <property type="entry name" value="Aquaporin-like"/>
    <property type="match status" value="1"/>
</dbReference>
<keyword evidence="5 10" id="KW-1133">Transmembrane helix</keyword>
<evidence type="ECO:0000313" key="12">
    <source>
        <dbReference type="Proteomes" id="UP000015105"/>
    </source>
</evidence>
<evidence type="ECO:0000256" key="3">
    <source>
        <dbReference type="ARBA" id="ARBA00022692"/>
    </source>
</evidence>
<reference evidence="11" key="5">
    <citation type="journal article" date="2021" name="G3 (Bethesda)">
        <title>Aegilops tauschii genome assembly Aet v5.0 features greater sequence contiguity and improved annotation.</title>
        <authorList>
            <person name="Wang L."/>
            <person name="Zhu T."/>
            <person name="Rodriguez J.C."/>
            <person name="Deal K.R."/>
            <person name="Dubcovsky J."/>
            <person name="McGuire P.E."/>
            <person name="Lux T."/>
            <person name="Spannagl M."/>
            <person name="Mayer K.F.X."/>
            <person name="Baldrich P."/>
            <person name="Meyers B.C."/>
            <person name="Huo N."/>
            <person name="Gu Y.Q."/>
            <person name="Zhou H."/>
            <person name="Devos K.M."/>
            <person name="Bennetzen J.L."/>
            <person name="Unver T."/>
            <person name="Budak H."/>
            <person name="Gulick P.J."/>
            <person name="Galiba G."/>
            <person name="Kalapos B."/>
            <person name="Nelson D.R."/>
            <person name="Li P."/>
            <person name="You F.M."/>
            <person name="Luo M.C."/>
            <person name="Dvorak J."/>
        </authorList>
    </citation>
    <scope>NUCLEOTIDE SEQUENCE [LARGE SCALE GENOMIC DNA]</scope>
    <source>
        <strain evidence="11">cv. AL8/78</strain>
    </source>
</reference>
<reference evidence="12" key="1">
    <citation type="journal article" date="2014" name="Science">
        <title>Ancient hybridizations among the ancestral genomes of bread wheat.</title>
        <authorList>
            <consortium name="International Wheat Genome Sequencing Consortium,"/>
            <person name="Marcussen T."/>
            <person name="Sandve S.R."/>
            <person name="Heier L."/>
            <person name="Spannagl M."/>
            <person name="Pfeifer M."/>
            <person name="Jakobsen K.S."/>
            <person name="Wulff B.B."/>
            <person name="Steuernagel B."/>
            <person name="Mayer K.F."/>
            <person name="Olsen O.A."/>
        </authorList>
    </citation>
    <scope>NUCLEOTIDE SEQUENCE [LARGE SCALE GENOMIC DNA]</scope>
    <source>
        <strain evidence="12">cv. AL8/78</strain>
    </source>
</reference>
<protein>
    <submittedName>
        <fullName evidence="11">Uncharacterized protein</fullName>
    </submittedName>
</protein>
<reference evidence="11" key="4">
    <citation type="submission" date="2019-03" db="UniProtKB">
        <authorList>
            <consortium name="EnsemblPlants"/>
        </authorList>
    </citation>
    <scope>IDENTIFICATION</scope>
</reference>
<evidence type="ECO:0000256" key="9">
    <source>
        <dbReference type="RuleBase" id="RU000477"/>
    </source>
</evidence>
<dbReference type="GO" id="GO:0015250">
    <property type="term" value="F:water channel activity"/>
    <property type="evidence" value="ECO:0007669"/>
    <property type="project" value="TreeGrafter"/>
</dbReference>
<feature type="transmembrane region" description="Helical" evidence="10">
    <location>
        <begin position="102"/>
        <end position="126"/>
    </location>
</feature>
<accession>A0A453EID0</accession>
<keyword evidence="6 10" id="KW-0472">Membrane</keyword>
<evidence type="ECO:0000256" key="8">
    <source>
        <dbReference type="ARBA" id="ARBA00060180"/>
    </source>
</evidence>
<dbReference type="STRING" id="200361.A0A453EID0"/>
<comment type="similarity">
    <text evidence="7">Belongs to the MIP/aquaporin (TC 1.A.8) family. TIP (TC 1.A.8.10) subfamily.</text>
</comment>
<keyword evidence="12" id="KW-1185">Reference proteome</keyword>
<dbReference type="Pfam" id="PF00230">
    <property type="entry name" value="MIP"/>
    <property type="match status" value="1"/>
</dbReference>
<comment type="function">
    <text evidence="8">Aquaporins facilitate the transport of water and small neutral solutes across cell membranes. May be involved in transport from the vacuolar compartment to the cytoplasm.</text>
</comment>
<evidence type="ECO:0000313" key="11">
    <source>
        <dbReference type="EnsemblPlants" id="AET3Gv20352700.2"/>
    </source>
</evidence>
<comment type="subcellular location">
    <subcellularLocation>
        <location evidence="1">Endomembrane system</location>
        <topology evidence="1">Multi-pass membrane protein</topology>
    </subcellularLocation>
</comment>
<dbReference type="PANTHER" id="PTHR45665">
    <property type="entry name" value="AQUAPORIN-8"/>
    <property type="match status" value="1"/>
</dbReference>
<evidence type="ECO:0000256" key="2">
    <source>
        <dbReference type="ARBA" id="ARBA00022448"/>
    </source>
</evidence>
<dbReference type="GO" id="GO:0016020">
    <property type="term" value="C:membrane"/>
    <property type="evidence" value="ECO:0007669"/>
    <property type="project" value="InterPro"/>
</dbReference>
<dbReference type="PRINTS" id="PR00783">
    <property type="entry name" value="MINTRINSICP"/>
</dbReference>
<feature type="transmembrane region" description="Helical" evidence="10">
    <location>
        <begin position="146"/>
        <end position="166"/>
    </location>
</feature>
<dbReference type="AlphaFoldDB" id="A0A453EID0"/>
<feature type="transmembrane region" description="Helical" evidence="10">
    <location>
        <begin position="218"/>
        <end position="238"/>
    </location>
</feature>
<dbReference type="InterPro" id="IPR022357">
    <property type="entry name" value="MIP_CS"/>
</dbReference>
<dbReference type="GO" id="GO:0012505">
    <property type="term" value="C:endomembrane system"/>
    <property type="evidence" value="ECO:0007669"/>
    <property type="project" value="UniProtKB-SubCell"/>
</dbReference>
<evidence type="ECO:0000256" key="5">
    <source>
        <dbReference type="ARBA" id="ARBA00022989"/>
    </source>
</evidence>
<reference evidence="12" key="2">
    <citation type="journal article" date="2017" name="Nat. Plants">
        <title>The Aegilops tauschii genome reveals multiple impacts of transposons.</title>
        <authorList>
            <person name="Zhao G."/>
            <person name="Zou C."/>
            <person name="Li K."/>
            <person name="Wang K."/>
            <person name="Li T."/>
            <person name="Gao L."/>
            <person name="Zhang X."/>
            <person name="Wang H."/>
            <person name="Yang Z."/>
            <person name="Liu X."/>
            <person name="Jiang W."/>
            <person name="Mao L."/>
            <person name="Kong X."/>
            <person name="Jiao Y."/>
            <person name="Jia J."/>
        </authorList>
    </citation>
    <scope>NUCLEOTIDE SEQUENCE [LARGE SCALE GENOMIC DNA]</scope>
    <source>
        <strain evidence="12">cv. AL8/78</strain>
    </source>
</reference>
<keyword evidence="4" id="KW-0677">Repeat</keyword>
<evidence type="ECO:0000256" key="1">
    <source>
        <dbReference type="ARBA" id="ARBA00004127"/>
    </source>
</evidence>
<evidence type="ECO:0000256" key="7">
    <source>
        <dbReference type="ARBA" id="ARBA00038477"/>
    </source>
</evidence>
<evidence type="ECO:0000256" key="4">
    <source>
        <dbReference type="ARBA" id="ARBA00022737"/>
    </source>
</evidence>
<evidence type="ECO:0000256" key="6">
    <source>
        <dbReference type="ARBA" id="ARBA00023136"/>
    </source>
</evidence>
<feature type="transmembrane region" description="Helical" evidence="10">
    <location>
        <begin position="21"/>
        <end position="45"/>
    </location>
</feature>
<keyword evidence="2 9" id="KW-0813">Transport</keyword>